<dbReference type="Proteomes" id="UP001229955">
    <property type="component" value="Chromosome"/>
</dbReference>
<name>A0AA49JWE4_9BACT</name>
<dbReference type="AlphaFoldDB" id="A0AA49JWE4"/>
<dbReference type="EMBL" id="CP130612">
    <property type="protein sequence ID" value="WKW13103.1"/>
    <property type="molecule type" value="Genomic_DNA"/>
</dbReference>
<protein>
    <recommendedName>
        <fullName evidence="5">DUF4440 domain-containing protein</fullName>
    </recommendedName>
</protein>
<accession>A0AA49K1Z8</accession>
<dbReference type="RefSeq" id="WP_367885965.1">
    <property type="nucleotide sequence ID" value="NZ_CP130612.1"/>
</dbReference>
<evidence type="ECO:0000313" key="4">
    <source>
        <dbReference type="Proteomes" id="UP001229955"/>
    </source>
</evidence>
<dbReference type="KEGG" id="pspc:Strain318_002417"/>
<reference evidence="2" key="1">
    <citation type="submission" date="2023-07" db="EMBL/GenBank/DDBJ databases">
        <authorList>
            <person name="Haufschild T."/>
            <person name="Kallscheuer N."/>
            <person name="Hammer J."/>
            <person name="Kohn T."/>
            <person name="Kabuu M."/>
            <person name="Jogler M."/>
            <person name="Wohfarth N."/>
            <person name="Heuer A."/>
            <person name="Rohde M."/>
            <person name="van Teeseling M.C.F."/>
            <person name="Jogler C."/>
        </authorList>
    </citation>
    <scope>NUCLEOTIDE SEQUENCE</scope>
    <source>
        <strain evidence="2">Strain 138</strain>
        <strain evidence="3">Strain 318</strain>
    </source>
</reference>
<evidence type="ECO:0000313" key="2">
    <source>
        <dbReference type="EMBL" id="WKW13103.1"/>
    </source>
</evidence>
<dbReference type="SUPFAM" id="SSF54427">
    <property type="entry name" value="NTF2-like"/>
    <property type="match status" value="1"/>
</dbReference>
<keyword evidence="4" id="KW-1185">Reference proteome</keyword>
<accession>A0AA49JWE4</accession>
<dbReference type="EMBL" id="CP130613">
    <property type="protein sequence ID" value="WKW16009.1"/>
    <property type="molecule type" value="Genomic_DNA"/>
</dbReference>
<dbReference type="InterPro" id="IPR032710">
    <property type="entry name" value="NTF2-like_dom_sf"/>
</dbReference>
<gene>
    <name evidence="2" type="ORF">Strain138_002418</name>
    <name evidence="3" type="ORF">Strain318_002417</name>
</gene>
<evidence type="ECO:0000313" key="3">
    <source>
        <dbReference type="EMBL" id="WKW16009.1"/>
    </source>
</evidence>
<organism evidence="2">
    <name type="scientific">Pseudogemmatithrix spongiicola</name>
    <dbReference type="NCBI Taxonomy" id="3062599"/>
    <lineage>
        <taxon>Bacteria</taxon>
        <taxon>Pseudomonadati</taxon>
        <taxon>Gemmatimonadota</taxon>
        <taxon>Gemmatimonadia</taxon>
        <taxon>Gemmatimonadales</taxon>
        <taxon>Gemmatimonadaceae</taxon>
        <taxon>Pseudogemmatithrix</taxon>
    </lineage>
</organism>
<proteinExistence type="predicted"/>
<evidence type="ECO:0000256" key="1">
    <source>
        <dbReference type="SAM" id="MobiDB-lite"/>
    </source>
</evidence>
<dbReference type="Gene3D" id="3.10.450.50">
    <property type="match status" value="1"/>
</dbReference>
<feature type="region of interest" description="Disordered" evidence="1">
    <location>
        <begin position="148"/>
        <end position="168"/>
    </location>
</feature>
<evidence type="ECO:0008006" key="5">
    <source>
        <dbReference type="Google" id="ProtNLM"/>
    </source>
</evidence>
<sequence>MMRSLGMALIVGAGLALPDRLEAQDQRSAVMAVVDSAMHFINTGEVARLSDLMTPEAQVYAASTRSGQPGYRMRTAESQRAAGRRDPIIERGFAPDIRIAGTIAVVWLPYDLYVDRAWSHCGVDVFTLVLVGEHWRIANLTYSIEQPPACRVHPDGPAPGTRGTPPEP</sequence>